<feature type="region of interest" description="Disordered" evidence="1">
    <location>
        <begin position="1"/>
        <end position="90"/>
    </location>
</feature>
<dbReference type="AlphaFoldDB" id="A0A518CYN1"/>
<accession>A0A518CYN1</accession>
<reference evidence="2 3" key="1">
    <citation type="submission" date="2019-02" db="EMBL/GenBank/DDBJ databases">
        <title>Deep-cultivation of Planctomycetes and their phenomic and genomic characterization uncovers novel biology.</title>
        <authorList>
            <person name="Wiegand S."/>
            <person name="Jogler M."/>
            <person name="Boedeker C."/>
            <person name="Pinto D."/>
            <person name="Vollmers J."/>
            <person name="Rivas-Marin E."/>
            <person name="Kohn T."/>
            <person name="Peeters S.H."/>
            <person name="Heuer A."/>
            <person name="Rast P."/>
            <person name="Oberbeckmann S."/>
            <person name="Bunk B."/>
            <person name="Jeske O."/>
            <person name="Meyerdierks A."/>
            <person name="Storesund J.E."/>
            <person name="Kallscheuer N."/>
            <person name="Luecker S."/>
            <person name="Lage O.M."/>
            <person name="Pohl T."/>
            <person name="Merkel B.J."/>
            <person name="Hornburger P."/>
            <person name="Mueller R.-W."/>
            <person name="Bruemmer F."/>
            <person name="Labrenz M."/>
            <person name="Spormann A.M."/>
            <person name="Op den Camp H."/>
            <person name="Overmann J."/>
            <person name="Amann R."/>
            <person name="Jetten M.S.M."/>
            <person name="Mascher T."/>
            <person name="Medema M.H."/>
            <person name="Devos D.P."/>
            <person name="Kaster A.-K."/>
            <person name="Ovreas L."/>
            <person name="Rohde M."/>
            <person name="Galperin M.Y."/>
            <person name="Jogler C."/>
        </authorList>
    </citation>
    <scope>NUCLEOTIDE SEQUENCE [LARGE SCALE GENOMIC DNA]</scope>
    <source>
        <strain evidence="2 3">Pla163</strain>
    </source>
</reference>
<evidence type="ECO:0000313" key="3">
    <source>
        <dbReference type="Proteomes" id="UP000319342"/>
    </source>
</evidence>
<evidence type="ECO:0000313" key="2">
    <source>
        <dbReference type="EMBL" id="QDU84292.1"/>
    </source>
</evidence>
<feature type="compositionally biased region" description="Basic and acidic residues" evidence="1">
    <location>
        <begin position="1"/>
        <end position="21"/>
    </location>
</feature>
<evidence type="ECO:0000256" key="1">
    <source>
        <dbReference type="SAM" id="MobiDB-lite"/>
    </source>
</evidence>
<feature type="compositionally biased region" description="Low complexity" evidence="1">
    <location>
        <begin position="69"/>
        <end position="90"/>
    </location>
</feature>
<dbReference type="RefSeq" id="WP_145185569.1">
    <property type="nucleotide sequence ID" value="NZ_CP036290.1"/>
</dbReference>
<gene>
    <name evidence="2" type="ORF">Pla163_13990</name>
</gene>
<name>A0A518CYN1_9BACT</name>
<feature type="compositionally biased region" description="Pro residues" evidence="1">
    <location>
        <begin position="182"/>
        <end position="191"/>
    </location>
</feature>
<feature type="compositionally biased region" description="Low complexity" evidence="1">
    <location>
        <begin position="32"/>
        <end position="52"/>
    </location>
</feature>
<keyword evidence="3" id="KW-1185">Reference proteome</keyword>
<feature type="region of interest" description="Disordered" evidence="1">
    <location>
        <begin position="162"/>
        <end position="192"/>
    </location>
</feature>
<dbReference type="Proteomes" id="UP000319342">
    <property type="component" value="Chromosome"/>
</dbReference>
<protein>
    <submittedName>
        <fullName evidence="2">Uncharacterized protein</fullName>
    </submittedName>
</protein>
<proteinExistence type="predicted"/>
<dbReference type="EMBL" id="CP036290">
    <property type="protein sequence ID" value="QDU84292.1"/>
    <property type="molecule type" value="Genomic_DNA"/>
</dbReference>
<organism evidence="2 3">
    <name type="scientific">Rohdeia mirabilis</name>
    <dbReference type="NCBI Taxonomy" id="2528008"/>
    <lineage>
        <taxon>Bacteria</taxon>
        <taxon>Pseudomonadati</taxon>
        <taxon>Planctomycetota</taxon>
        <taxon>Planctomycetia</taxon>
        <taxon>Planctomycetia incertae sedis</taxon>
        <taxon>Rohdeia</taxon>
    </lineage>
</organism>
<sequence length="302" mass="31029">MSKDLHDPTRQRDDDPPHPAEPRSAQGELFTEVEATAADTGAAAQVAPSTAAVHGSDGGGFESADDRGAASADAANGDAASGARPARGRSPWVQPEVFAALVFAFALGVYLRPHLVVEARTAPTATEPRTLLLPDGPSLAARATAADLERIVAAALPDLAPTPPAGTPVVNDGATAGDDPRPPAGWTPPVGPTFERYAQSAELAAQLLDPANRFTIQVATYVDRASREVLAEETVAHLRANGVRAIGPLHVGGSLVVLAGAAPSTADLAPLLEALVVLPDPRGREGEYSSALVRNIDDLVAR</sequence>